<reference evidence="3 4" key="1">
    <citation type="submission" date="2024-01" db="EMBL/GenBank/DDBJ databases">
        <title>Hyphobacterium bacterium isolated from marine sediment.</title>
        <authorList>
            <person name="Zhao S."/>
        </authorList>
    </citation>
    <scope>NUCLEOTIDE SEQUENCE [LARGE SCALE GENOMIC DNA]</scope>
    <source>
        <strain evidence="4">HN65</strain>
    </source>
</reference>
<dbReference type="RefSeq" id="WP_330199126.1">
    <property type="nucleotide sequence ID" value="NZ_JAZDRP010000004.1"/>
</dbReference>
<dbReference type="Pfam" id="PF19606">
    <property type="entry name" value="DUF6111"/>
    <property type="match status" value="1"/>
</dbReference>
<organism evidence="3 4">
    <name type="scientific">Hyphobacterium lacteum</name>
    <dbReference type="NCBI Taxonomy" id="3116575"/>
    <lineage>
        <taxon>Bacteria</taxon>
        <taxon>Pseudomonadati</taxon>
        <taxon>Pseudomonadota</taxon>
        <taxon>Alphaproteobacteria</taxon>
        <taxon>Maricaulales</taxon>
        <taxon>Maricaulaceae</taxon>
        <taxon>Hyphobacterium</taxon>
    </lineage>
</organism>
<gene>
    <name evidence="3" type="ORF">V0U79_08795</name>
</gene>
<evidence type="ECO:0000256" key="2">
    <source>
        <dbReference type="SAM" id="Phobius"/>
    </source>
</evidence>
<feature type="transmembrane region" description="Helical" evidence="2">
    <location>
        <begin position="40"/>
        <end position="61"/>
    </location>
</feature>
<accession>A0ABU7LRC7</accession>
<protein>
    <submittedName>
        <fullName evidence="3">DUF6111 family protein</fullName>
    </submittedName>
</protein>
<keyword evidence="2" id="KW-0472">Membrane</keyword>
<evidence type="ECO:0000313" key="3">
    <source>
        <dbReference type="EMBL" id="MEE2526463.1"/>
    </source>
</evidence>
<evidence type="ECO:0000313" key="4">
    <source>
        <dbReference type="Proteomes" id="UP001354971"/>
    </source>
</evidence>
<evidence type="ECO:0000256" key="1">
    <source>
        <dbReference type="SAM" id="MobiDB-lite"/>
    </source>
</evidence>
<dbReference type="EMBL" id="JAZDRP010000004">
    <property type="protein sequence ID" value="MEE2526463.1"/>
    <property type="molecule type" value="Genomic_DNA"/>
</dbReference>
<name>A0ABU7LRC7_9PROT</name>
<comment type="caution">
    <text evidence="3">The sequence shown here is derived from an EMBL/GenBank/DDBJ whole genome shotgun (WGS) entry which is preliminary data.</text>
</comment>
<proteinExistence type="predicted"/>
<keyword evidence="2" id="KW-0812">Transmembrane</keyword>
<sequence>MIRLAFLEMLLFLTPFIAFALWRLSMQATAEIAEHKPAPVIALSAIGGFLAAAGFVFLVFASDTGDSEHTTYVPPRLGEGGIERAQFHDNPGEEVAADDRNFGERSDYTGASEEDDDDGPSRPR</sequence>
<dbReference type="InterPro" id="IPR046093">
    <property type="entry name" value="DUF6111"/>
</dbReference>
<feature type="region of interest" description="Disordered" evidence="1">
    <location>
        <begin position="65"/>
        <end position="124"/>
    </location>
</feature>
<keyword evidence="4" id="KW-1185">Reference proteome</keyword>
<feature type="compositionally biased region" description="Basic and acidic residues" evidence="1">
    <location>
        <begin position="81"/>
        <end position="107"/>
    </location>
</feature>
<keyword evidence="2" id="KW-1133">Transmembrane helix</keyword>
<dbReference type="Proteomes" id="UP001354971">
    <property type="component" value="Unassembled WGS sequence"/>
</dbReference>